<protein>
    <submittedName>
        <fullName evidence="1">Uncharacterized protein</fullName>
    </submittedName>
</protein>
<evidence type="ECO:0000313" key="1">
    <source>
        <dbReference type="EMBL" id="QHF06130.1"/>
    </source>
</evidence>
<proteinExistence type="predicted"/>
<dbReference type="RefSeq" id="WP_024641190.1">
    <property type="nucleotide sequence ID" value="NZ_CP047267.1"/>
</dbReference>
<gene>
    <name evidence="1" type="ORF">N026_00905</name>
</gene>
<organism evidence="1 2">
    <name type="scientific">Pseudomonas syringae UB303</name>
    <dbReference type="NCBI Taxonomy" id="1357287"/>
    <lineage>
        <taxon>Bacteria</taxon>
        <taxon>Pseudomonadati</taxon>
        <taxon>Pseudomonadota</taxon>
        <taxon>Gammaproteobacteria</taxon>
        <taxon>Pseudomonadales</taxon>
        <taxon>Pseudomonadaceae</taxon>
        <taxon>Pseudomonas</taxon>
        <taxon>Pseudomonas syringae</taxon>
    </lineage>
</organism>
<dbReference type="AlphaFoldDB" id="A0AAJ4ATY0"/>
<dbReference type="EMBL" id="CP047267">
    <property type="protein sequence ID" value="QHF06130.1"/>
    <property type="molecule type" value="Genomic_DNA"/>
</dbReference>
<evidence type="ECO:0000313" key="2">
    <source>
        <dbReference type="Proteomes" id="UP000464688"/>
    </source>
</evidence>
<reference evidence="1 2" key="1">
    <citation type="journal article" date="2014" name="Genome Announc.">
        <title>Draft Genome Sequences of a Phylogenetically Diverse Suite of Pseudomonas syringae Strains from Multiple Source Populations.</title>
        <authorList>
            <person name="Baltrus D.A."/>
            <person name="Yourstone S."/>
            <person name="Lind A."/>
            <person name="Guilbaud C."/>
            <person name="Sands D.C."/>
            <person name="Jones C.D."/>
            <person name="Morris C.E."/>
            <person name="Dangl J.L."/>
        </authorList>
    </citation>
    <scope>NUCLEOTIDE SEQUENCE [LARGE SCALE GENOMIC DNA]</scope>
    <source>
        <strain evidence="1 2">UB303</strain>
    </source>
</reference>
<name>A0AAJ4ATY0_PSESX</name>
<dbReference type="Proteomes" id="UP000464688">
    <property type="component" value="Chromosome"/>
</dbReference>
<sequence length="207" mass="23147">MNTDVEKSFTAKLAYNDKKNDGSSILINIDFCSLASTQKAGNVSPLHYERISTGSEIVPGEYLCANAKAATSVELYFRYDSGRGAYRIWVRDGNCKGGLLADSNNGYIYASRNYDRPHLFWLYQPDENGTWRTITIDQYAPSTPFRIQQADTQTNIGVYSKNIPFSGEPSIWWAYITTGSESDKFVLNAIKKGVDYARTDVWGVGKA</sequence>
<accession>A0AAJ4ATY0</accession>